<evidence type="ECO:0000256" key="1">
    <source>
        <dbReference type="SAM" id="Phobius"/>
    </source>
</evidence>
<organism evidence="2 3">
    <name type="scientific">Myxacorys almedinensis A</name>
    <dbReference type="NCBI Taxonomy" id="2690445"/>
    <lineage>
        <taxon>Bacteria</taxon>
        <taxon>Bacillati</taxon>
        <taxon>Cyanobacteriota</taxon>
        <taxon>Cyanophyceae</taxon>
        <taxon>Leptolyngbyales</taxon>
        <taxon>Leptolyngbyaceae</taxon>
        <taxon>Myxacorys</taxon>
        <taxon>Myxacorys almedinensis</taxon>
    </lineage>
</organism>
<dbReference type="RefSeq" id="WP_162421509.1">
    <property type="nucleotide sequence ID" value="NZ_WVIE01000002.1"/>
</dbReference>
<dbReference type="InterPro" id="IPR021499">
    <property type="entry name" value="DUF3153"/>
</dbReference>
<evidence type="ECO:0000313" key="2">
    <source>
        <dbReference type="EMBL" id="NDJ15989.1"/>
    </source>
</evidence>
<keyword evidence="1" id="KW-0472">Membrane</keyword>
<accession>A0A8J7YWN8</accession>
<dbReference type="Pfam" id="PF11353">
    <property type="entry name" value="DUF3153"/>
    <property type="match status" value="1"/>
</dbReference>
<dbReference type="EMBL" id="WVIE01000002">
    <property type="protein sequence ID" value="NDJ15989.1"/>
    <property type="molecule type" value="Genomic_DNA"/>
</dbReference>
<comment type="caution">
    <text evidence="2">The sequence shown here is derived from an EMBL/GenBank/DDBJ whole genome shotgun (WGS) entry which is preliminary data.</text>
</comment>
<evidence type="ECO:0000313" key="3">
    <source>
        <dbReference type="Proteomes" id="UP000646053"/>
    </source>
</evidence>
<proteinExistence type="predicted"/>
<protein>
    <submittedName>
        <fullName evidence="2">DUF3153 domain-containing protein</fullName>
    </submittedName>
</protein>
<keyword evidence="1" id="KW-0812">Transmembrane</keyword>
<keyword evidence="3" id="KW-1185">Reference proteome</keyword>
<keyword evidence="1" id="KW-1133">Transmembrane helix</keyword>
<gene>
    <name evidence="2" type="ORF">GS601_01590</name>
</gene>
<reference evidence="2" key="1">
    <citation type="submission" date="2019-12" db="EMBL/GenBank/DDBJ databases">
        <title>High-Quality draft genome sequences of three cyanobacteria isolated from the limestone walls of the Old Cathedral of Coimbra.</title>
        <authorList>
            <person name="Tiago I."/>
            <person name="Soares F."/>
            <person name="Portugal A."/>
        </authorList>
    </citation>
    <scope>NUCLEOTIDE SEQUENCE</scope>
    <source>
        <strain evidence="2">A</strain>
    </source>
</reference>
<name>A0A8J7YWN8_9CYAN</name>
<dbReference type="AlphaFoldDB" id="A0A8J7YWN8"/>
<feature type="transmembrane region" description="Helical" evidence="1">
    <location>
        <begin position="228"/>
        <end position="251"/>
    </location>
</feature>
<sequence>MFQRTARFASRCAKALFQTVLQGRAVWMAVIAAFMLSGCVQYEVGITFDSPTRGAIAQHIQLDERLASVGSGTAQAWLANIEQRARQVQGKTRRLSSKEVIVTIPFTTGRELEQKFNTFFDAKATVKTSRKVELPPIESHLKVEQGNFLLLERRKMIYDVDLRSLGVASPSGEVLVDSSPLIDLQVNLTTPWGAKNVVRPGSVASRRDGKQLIWMLQPGQKNHLEAAFWMPSPLGLGTVAIVAIVAAGIYLKNQQPGVGEPAAKPAAASRP</sequence>
<dbReference type="Proteomes" id="UP000646053">
    <property type="component" value="Unassembled WGS sequence"/>
</dbReference>